<dbReference type="RefSeq" id="XP_067692346.1">
    <property type="nucleotide sequence ID" value="XM_067836804.1"/>
</dbReference>
<dbReference type="GeneID" id="94172314"/>
<accession>A0A836GLM6</accession>
<dbReference type="KEGG" id="lenr:94172314"/>
<evidence type="ECO:0000313" key="3">
    <source>
        <dbReference type="Proteomes" id="UP000674179"/>
    </source>
</evidence>
<name>A0A836GLM6_LEIEN</name>
<keyword evidence="3" id="KW-1185">Reference proteome</keyword>
<feature type="coiled-coil region" evidence="1">
    <location>
        <begin position="14"/>
        <end position="41"/>
    </location>
</feature>
<dbReference type="Proteomes" id="UP000674179">
    <property type="component" value="Chromosome 25"/>
</dbReference>
<evidence type="ECO:0000256" key="1">
    <source>
        <dbReference type="SAM" id="Coils"/>
    </source>
</evidence>
<dbReference type="AlphaFoldDB" id="A0A836GLM6"/>
<dbReference type="OrthoDB" id="263052at2759"/>
<evidence type="ECO:0000313" key="2">
    <source>
        <dbReference type="EMBL" id="KAG5477406.1"/>
    </source>
</evidence>
<protein>
    <submittedName>
        <fullName evidence="2">Uncharacterized protein</fullName>
    </submittedName>
</protein>
<comment type="caution">
    <text evidence="2">The sequence shown here is derived from an EMBL/GenBank/DDBJ whole genome shotgun (WGS) entry which is preliminary data.</text>
</comment>
<sequence>MADAADALLLSLEVEAAAARNAELSQTIDALQDEVRRLRRANASPFAGDVRQPPRVSLPSAQELSATAEVHCEGSPAAADAKEVFLILDELLFELADIRSRVSPDEHVDLSRRAFSAAATVRAHATRCLEEARKLKVALVVKLQSTAAQVSELRRALGEQVEANEERSAVGPVQSTLRERTCAELQRSYDETGSRRGECALDRVIQATVQRTPPS</sequence>
<keyword evidence="1" id="KW-0175">Coiled coil</keyword>
<gene>
    <name evidence="2" type="ORF">CUR178_05109</name>
</gene>
<reference evidence="2 3" key="1">
    <citation type="submission" date="2021-02" db="EMBL/GenBank/DDBJ databases">
        <title>Leishmania (Mundinia) enrietti genome sequencing and assembly.</title>
        <authorList>
            <person name="Almutairi H."/>
            <person name="Gatherer D."/>
        </authorList>
    </citation>
    <scope>NUCLEOTIDE SEQUENCE [LARGE SCALE GENOMIC DNA]</scope>
    <source>
        <strain evidence="2">CUR178</strain>
    </source>
</reference>
<organism evidence="2 3">
    <name type="scientific">Leishmania enriettii</name>
    <dbReference type="NCBI Taxonomy" id="5663"/>
    <lineage>
        <taxon>Eukaryota</taxon>
        <taxon>Discoba</taxon>
        <taxon>Euglenozoa</taxon>
        <taxon>Kinetoplastea</taxon>
        <taxon>Metakinetoplastina</taxon>
        <taxon>Trypanosomatida</taxon>
        <taxon>Trypanosomatidae</taxon>
        <taxon>Leishmaniinae</taxon>
        <taxon>Leishmania</taxon>
    </lineage>
</organism>
<dbReference type="EMBL" id="JAFHKP010000025">
    <property type="protein sequence ID" value="KAG5477406.1"/>
    <property type="molecule type" value="Genomic_DNA"/>
</dbReference>
<proteinExistence type="predicted"/>